<proteinExistence type="predicted"/>
<dbReference type="EMBL" id="DP000011">
    <property type="protein sequence ID" value="ABA98444.1"/>
    <property type="molecule type" value="Genomic_DNA"/>
</dbReference>
<reference evidence="1" key="1">
    <citation type="journal article" date="2005" name="BMC Biol.">
        <title>The sequence of rice chromosomes 11 and 12, rich in disease resistance genes and recent gene duplications.</title>
        <authorList>
            <consortium name="The rice chromosomes 11 and 12 sequencing consortia"/>
        </authorList>
    </citation>
    <scope>NUCLEOTIDE SEQUENCE [LARGE SCALE GENOMIC DNA]</scope>
</reference>
<gene>
    <name evidence="1" type="ordered locus">LOC_Os12g28540</name>
</gene>
<sequence length="121" mass="14162">MTSRGYCKKSSNNGHVSHRSKSLMMTMLLLKTTRYKMNFIAFKSSIRASLDLIDPFTSDRTNMRWQWYKIPSTSTLKCSKLFCHHMLPFLMNINILMRTRFSENSSNISIATIAILWTNRN</sequence>
<accession>Q2QR75</accession>
<evidence type="ECO:0000313" key="1">
    <source>
        <dbReference type="EMBL" id="ABA98444.1"/>
    </source>
</evidence>
<reference evidence="1" key="3">
    <citation type="submission" date="2006-01" db="EMBL/GenBank/DDBJ databases">
        <authorList>
            <person name="Buell R."/>
        </authorList>
    </citation>
    <scope>NUCLEOTIDE SEQUENCE</scope>
</reference>
<organism evidence="1">
    <name type="scientific">Oryza sativa subsp. japonica</name>
    <name type="common">Rice</name>
    <dbReference type="NCBI Taxonomy" id="39947"/>
    <lineage>
        <taxon>Eukaryota</taxon>
        <taxon>Viridiplantae</taxon>
        <taxon>Streptophyta</taxon>
        <taxon>Embryophyta</taxon>
        <taxon>Tracheophyta</taxon>
        <taxon>Spermatophyta</taxon>
        <taxon>Magnoliopsida</taxon>
        <taxon>Liliopsida</taxon>
        <taxon>Poales</taxon>
        <taxon>Poaceae</taxon>
        <taxon>BOP clade</taxon>
        <taxon>Oryzoideae</taxon>
        <taxon>Oryzeae</taxon>
        <taxon>Oryzinae</taxon>
        <taxon>Oryza</taxon>
        <taxon>Oryza sativa</taxon>
    </lineage>
</organism>
<protein>
    <submittedName>
        <fullName evidence="1">Uncharacterized protein</fullName>
    </submittedName>
</protein>
<reference evidence="1" key="2">
    <citation type="submission" date="2005-04" db="EMBL/GenBank/DDBJ databases">
        <authorList>
            <person name="Buell C.R."/>
            <person name="Wing R.A."/>
            <person name="McCombie W.A."/>
            <person name="Ouyang S."/>
        </authorList>
    </citation>
    <scope>NUCLEOTIDE SEQUENCE</scope>
</reference>
<dbReference type="AlphaFoldDB" id="Q2QR75"/>
<name>Q2QR75_ORYSJ</name>